<accession>A0ACB8AQY2</accession>
<organism evidence="1 2">
    <name type="scientific">Hygrophoropsis aurantiaca</name>
    <dbReference type="NCBI Taxonomy" id="72124"/>
    <lineage>
        <taxon>Eukaryota</taxon>
        <taxon>Fungi</taxon>
        <taxon>Dikarya</taxon>
        <taxon>Basidiomycota</taxon>
        <taxon>Agaricomycotina</taxon>
        <taxon>Agaricomycetes</taxon>
        <taxon>Agaricomycetidae</taxon>
        <taxon>Boletales</taxon>
        <taxon>Coniophorineae</taxon>
        <taxon>Hygrophoropsidaceae</taxon>
        <taxon>Hygrophoropsis</taxon>
    </lineage>
</organism>
<keyword evidence="2" id="KW-1185">Reference proteome</keyword>
<proteinExistence type="predicted"/>
<name>A0ACB8AQY2_9AGAM</name>
<evidence type="ECO:0000313" key="2">
    <source>
        <dbReference type="Proteomes" id="UP000790377"/>
    </source>
</evidence>
<protein>
    <submittedName>
        <fullName evidence="1">Histidine phosphatase superfamily</fullName>
    </submittedName>
</protein>
<dbReference type="EMBL" id="MU267600">
    <property type="protein sequence ID" value="KAH7915428.1"/>
    <property type="molecule type" value="Genomic_DNA"/>
</dbReference>
<sequence length="292" mass="31804">MSNETTITVTFIRHGESTDNIRSVWAGWADAPLSNHGMNQARAMGQSLADTHITTIYASPLKRAFSTAEALRDAQSKRPEINVSPLIREQHFGIAEGKPFTFHMAPGKTAEEYWAEGVYPVQRHRHAKFPGGESSDDLAGRANQAVEEIILPVVWETARSGEQGVHIALVSHGLCIGELVSALIRKTRLGEPTQSYEGLMNTAWTRAVISVKGSTEGQPSQFSDQETPVLQVQITDVNRHEHIDGIKRQKGGIGSSAYDPNQQDIRAFFGGGGVKKPVEAHLTESNAEGGDE</sequence>
<comment type="caution">
    <text evidence="1">The sequence shown here is derived from an EMBL/GenBank/DDBJ whole genome shotgun (WGS) entry which is preliminary data.</text>
</comment>
<reference evidence="1" key="1">
    <citation type="journal article" date="2021" name="New Phytol.">
        <title>Evolutionary innovations through gain and loss of genes in the ectomycorrhizal Boletales.</title>
        <authorList>
            <person name="Wu G."/>
            <person name="Miyauchi S."/>
            <person name="Morin E."/>
            <person name="Kuo A."/>
            <person name="Drula E."/>
            <person name="Varga T."/>
            <person name="Kohler A."/>
            <person name="Feng B."/>
            <person name="Cao Y."/>
            <person name="Lipzen A."/>
            <person name="Daum C."/>
            <person name="Hundley H."/>
            <person name="Pangilinan J."/>
            <person name="Johnson J."/>
            <person name="Barry K."/>
            <person name="LaButti K."/>
            <person name="Ng V."/>
            <person name="Ahrendt S."/>
            <person name="Min B."/>
            <person name="Choi I.G."/>
            <person name="Park H."/>
            <person name="Plett J.M."/>
            <person name="Magnuson J."/>
            <person name="Spatafora J.W."/>
            <person name="Nagy L.G."/>
            <person name="Henrissat B."/>
            <person name="Grigoriev I.V."/>
            <person name="Yang Z.L."/>
            <person name="Xu J."/>
            <person name="Martin F.M."/>
        </authorList>
    </citation>
    <scope>NUCLEOTIDE SEQUENCE</scope>
    <source>
        <strain evidence="1">ATCC 28755</strain>
    </source>
</reference>
<gene>
    <name evidence="1" type="ORF">BJ138DRAFT_1169900</name>
</gene>
<evidence type="ECO:0000313" key="1">
    <source>
        <dbReference type="EMBL" id="KAH7915428.1"/>
    </source>
</evidence>
<dbReference type="Proteomes" id="UP000790377">
    <property type="component" value="Unassembled WGS sequence"/>
</dbReference>